<sequence>MIYETANDWNQSKSKRVMLFGMSGLGKTHISQILRDQGSWFHYSVDYRIGTRYMGEHIADNFKKEAMRNPFLAELLRSDAIYIAANMKFSDLSPLSTYLGKPGDTAKGGIAFDEYLRRQRLHRDAEINAMKDTVHFIHRAKELYDYDNFVCDTSGSVVEVVDPNDKNDPVMSLLSDHVLPIWIDGGSGHTDVLVERFAKAPKPMYYQEEFLLDCWKNYLSEKSVAPDDVNPDDFILWGYQKLLENRLPRYAQIAKNWGVRVNAKDIANVHNCEDFSAVVSAALEAR</sequence>
<evidence type="ECO:0000313" key="1">
    <source>
        <dbReference type="EMBL" id="GHA42899.1"/>
    </source>
</evidence>
<evidence type="ECO:0000313" key="2">
    <source>
        <dbReference type="Proteomes" id="UP000634455"/>
    </source>
</evidence>
<comment type="caution">
    <text evidence="1">The sequence shown here is derived from an EMBL/GenBank/DDBJ whole genome shotgun (WGS) entry which is preliminary data.</text>
</comment>
<accession>A0ABQ3CT89</accession>
<dbReference type="Proteomes" id="UP000634455">
    <property type="component" value="Unassembled WGS sequence"/>
</dbReference>
<organism evidence="1 2">
    <name type="scientific">Paramylibacter ulvae</name>
    <dbReference type="NCBI Taxonomy" id="1651968"/>
    <lineage>
        <taxon>Bacteria</taxon>
        <taxon>Pseudomonadati</taxon>
        <taxon>Pseudomonadota</taxon>
        <taxon>Alphaproteobacteria</taxon>
        <taxon>Rhodobacterales</taxon>
        <taxon>Paracoccaceae</taxon>
        <taxon>Paramylibacter</taxon>
    </lineage>
</organism>
<proteinExistence type="predicted"/>
<reference evidence="2" key="1">
    <citation type="journal article" date="2019" name="Int. J. Syst. Evol. Microbiol.">
        <title>The Global Catalogue of Microorganisms (GCM) 10K type strain sequencing project: providing services to taxonomists for standard genome sequencing and annotation.</title>
        <authorList>
            <consortium name="The Broad Institute Genomics Platform"/>
            <consortium name="The Broad Institute Genome Sequencing Center for Infectious Disease"/>
            <person name="Wu L."/>
            <person name="Ma J."/>
        </authorList>
    </citation>
    <scope>NUCLEOTIDE SEQUENCE [LARGE SCALE GENOMIC DNA]</scope>
    <source>
        <strain evidence="2">KCTC 32465</strain>
    </source>
</reference>
<gene>
    <name evidence="1" type="ORF">GCM10008927_04290</name>
</gene>
<dbReference type="Gene3D" id="3.40.50.300">
    <property type="entry name" value="P-loop containing nucleotide triphosphate hydrolases"/>
    <property type="match status" value="1"/>
</dbReference>
<protein>
    <recommendedName>
        <fullName evidence="3">ATPase</fullName>
    </recommendedName>
</protein>
<dbReference type="RefSeq" id="WP_189638918.1">
    <property type="nucleotide sequence ID" value="NZ_BMZF01000001.1"/>
</dbReference>
<dbReference type="SUPFAM" id="SSF52540">
    <property type="entry name" value="P-loop containing nucleoside triphosphate hydrolases"/>
    <property type="match status" value="1"/>
</dbReference>
<dbReference type="EMBL" id="BMZF01000001">
    <property type="protein sequence ID" value="GHA42899.1"/>
    <property type="molecule type" value="Genomic_DNA"/>
</dbReference>
<evidence type="ECO:0008006" key="3">
    <source>
        <dbReference type="Google" id="ProtNLM"/>
    </source>
</evidence>
<dbReference type="InterPro" id="IPR027417">
    <property type="entry name" value="P-loop_NTPase"/>
</dbReference>
<name>A0ABQ3CT89_9RHOB</name>
<keyword evidence="2" id="KW-1185">Reference proteome</keyword>